<keyword evidence="2" id="KW-1185">Reference proteome</keyword>
<comment type="caution">
    <text evidence="1">The sequence shown here is derived from an EMBL/GenBank/DDBJ whole genome shotgun (WGS) entry which is preliminary data.</text>
</comment>
<gene>
    <name evidence="1" type="ORF">CEXT_778521</name>
</gene>
<sequence>MSKWKDYLEIGLAPASRLTNRQKVSFRTEIWRWLMPRDARCSGKKGQPFLPLISCSVSLSACLVAKLSRTRPKRVCDEVMVGQCSGGFWHIQ</sequence>
<organism evidence="1 2">
    <name type="scientific">Caerostris extrusa</name>
    <name type="common">Bark spider</name>
    <name type="synonym">Caerostris bankana</name>
    <dbReference type="NCBI Taxonomy" id="172846"/>
    <lineage>
        <taxon>Eukaryota</taxon>
        <taxon>Metazoa</taxon>
        <taxon>Ecdysozoa</taxon>
        <taxon>Arthropoda</taxon>
        <taxon>Chelicerata</taxon>
        <taxon>Arachnida</taxon>
        <taxon>Araneae</taxon>
        <taxon>Araneomorphae</taxon>
        <taxon>Entelegynae</taxon>
        <taxon>Araneoidea</taxon>
        <taxon>Araneidae</taxon>
        <taxon>Caerostris</taxon>
    </lineage>
</organism>
<protein>
    <submittedName>
        <fullName evidence="1">Uncharacterized protein</fullName>
    </submittedName>
</protein>
<name>A0AAV4TXG9_CAEEX</name>
<dbReference type="Proteomes" id="UP001054945">
    <property type="component" value="Unassembled WGS sequence"/>
</dbReference>
<dbReference type="AlphaFoldDB" id="A0AAV4TXG9"/>
<reference evidence="1 2" key="1">
    <citation type="submission" date="2021-06" db="EMBL/GenBank/DDBJ databases">
        <title>Caerostris extrusa draft genome.</title>
        <authorList>
            <person name="Kono N."/>
            <person name="Arakawa K."/>
        </authorList>
    </citation>
    <scope>NUCLEOTIDE SEQUENCE [LARGE SCALE GENOMIC DNA]</scope>
</reference>
<evidence type="ECO:0000313" key="2">
    <source>
        <dbReference type="Proteomes" id="UP001054945"/>
    </source>
</evidence>
<accession>A0AAV4TXG9</accession>
<evidence type="ECO:0000313" key="1">
    <source>
        <dbReference type="EMBL" id="GIY49757.1"/>
    </source>
</evidence>
<proteinExistence type="predicted"/>
<dbReference type="EMBL" id="BPLR01011877">
    <property type="protein sequence ID" value="GIY49757.1"/>
    <property type="molecule type" value="Genomic_DNA"/>
</dbReference>